<sequence length="18" mass="2190">MPAICFITSRRLLQEVRR</sequence>
<proteinExistence type="predicted"/>
<keyword evidence="2" id="KW-1185">Reference proteome</keyword>
<comment type="caution">
    <text evidence="1">The sequence shown here is derived from an EMBL/GenBank/DDBJ whole genome shotgun (WGS) entry which is preliminary data.</text>
</comment>
<dbReference type="AlphaFoldDB" id="A0A5B7JJT6"/>
<dbReference type="EMBL" id="VSRR010091581">
    <property type="protein sequence ID" value="MPC92524.1"/>
    <property type="molecule type" value="Genomic_DNA"/>
</dbReference>
<evidence type="ECO:0000313" key="1">
    <source>
        <dbReference type="EMBL" id="MPC92524.1"/>
    </source>
</evidence>
<accession>A0A5B7JJT6</accession>
<reference evidence="1 2" key="1">
    <citation type="submission" date="2019-05" db="EMBL/GenBank/DDBJ databases">
        <title>Another draft genome of Portunus trituberculatus and its Hox gene families provides insights of decapod evolution.</title>
        <authorList>
            <person name="Jeong J.-H."/>
            <person name="Song I."/>
            <person name="Kim S."/>
            <person name="Choi T."/>
            <person name="Kim D."/>
            <person name="Ryu S."/>
            <person name="Kim W."/>
        </authorList>
    </citation>
    <scope>NUCLEOTIDE SEQUENCE [LARGE SCALE GENOMIC DNA]</scope>
    <source>
        <tissue evidence="1">Muscle</tissue>
    </source>
</reference>
<organism evidence="1 2">
    <name type="scientific">Portunus trituberculatus</name>
    <name type="common">Swimming crab</name>
    <name type="synonym">Neptunus trituberculatus</name>
    <dbReference type="NCBI Taxonomy" id="210409"/>
    <lineage>
        <taxon>Eukaryota</taxon>
        <taxon>Metazoa</taxon>
        <taxon>Ecdysozoa</taxon>
        <taxon>Arthropoda</taxon>
        <taxon>Crustacea</taxon>
        <taxon>Multicrustacea</taxon>
        <taxon>Malacostraca</taxon>
        <taxon>Eumalacostraca</taxon>
        <taxon>Eucarida</taxon>
        <taxon>Decapoda</taxon>
        <taxon>Pleocyemata</taxon>
        <taxon>Brachyura</taxon>
        <taxon>Eubrachyura</taxon>
        <taxon>Portunoidea</taxon>
        <taxon>Portunidae</taxon>
        <taxon>Portuninae</taxon>
        <taxon>Portunus</taxon>
    </lineage>
</organism>
<evidence type="ECO:0000313" key="2">
    <source>
        <dbReference type="Proteomes" id="UP000324222"/>
    </source>
</evidence>
<gene>
    <name evidence="1" type="ORF">E2C01_087617</name>
</gene>
<protein>
    <submittedName>
        <fullName evidence="1">Uncharacterized protein</fullName>
    </submittedName>
</protein>
<dbReference type="Proteomes" id="UP000324222">
    <property type="component" value="Unassembled WGS sequence"/>
</dbReference>
<name>A0A5B7JJT6_PORTR</name>